<proteinExistence type="predicted"/>
<name>A0ACB8UUF8_9EURO</name>
<evidence type="ECO:0000313" key="1">
    <source>
        <dbReference type="EMBL" id="KAI2385317.1"/>
    </source>
</evidence>
<gene>
    <name evidence="1" type="primary">LTE1</name>
    <name evidence="1" type="ORF">LOY88_004163</name>
</gene>
<reference evidence="1" key="1">
    <citation type="journal article" date="2022" name="bioRxiv">
        <title>Population genetic analysis of Ophidiomyces ophidiicola, the causative agent of snake fungal disease, indicates recent introductions to the USA.</title>
        <authorList>
            <person name="Ladner J.T."/>
            <person name="Palmer J.M."/>
            <person name="Ettinger C.L."/>
            <person name="Stajich J.E."/>
            <person name="Farrell T.M."/>
            <person name="Glorioso B.M."/>
            <person name="Lawson B."/>
            <person name="Price S.J."/>
            <person name="Stengle A.G."/>
            <person name="Grear D.A."/>
            <person name="Lorch J.M."/>
        </authorList>
    </citation>
    <scope>NUCLEOTIDE SEQUENCE</scope>
    <source>
        <strain evidence="1">NWHC 24266-5</strain>
    </source>
</reference>
<organism evidence="1">
    <name type="scientific">Ophidiomyces ophidiicola</name>
    <dbReference type="NCBI Taxonomy" id="1387563"/>
    <lineage>
        <taxon>Eukaryota</taxon>
        <taxon>Fungi</taxon>
        <taxon>Dikarya</taxon>
        <taxon>Ascomycota</taxon>
        <taxon>Pezizomycotina</taxon>
        <taxon>Eurotiomycetes</taxon>
        <taxon>Eurotiomycetidae</taxon>
        <taxon>Onygenales</taxon>
        <taxon>Onygenaceae</taxon>
        <taxon>Ophidiomyces</taxon>
    </lineage>
</organism>
<sequence length="1603" mass="176764">MSMEVQALSFMAGTHSMVAIKSDQSSSPAPCEPAVSGPNSPRRNPARIGRFGLRRSHSVSQTQNGSKTLIPALEETINPFNAGKKNEAIKQRLQRQLPCQDALSKSMTAAGGREGRQFTVGNVGQNGKLYLRPVPISKQGLHSLGHSQPLDHAGKGRELISSDEPRYTLGSSSQLSGLQQFVSGKDMLGNDILKSSGANSDYLVSHLSRRHSLSTIGDKSESSHPKNRGELRIVIERHDDQGCKPVDELGTPSLTVSIPHYRLGGFRFTSGGTPVLRSSGYTQTSVSDNFRPSTLAKADELELPPLPSEMVSNYLSSFGSPLFPSPRALSSINIPSTPSSAVFYKLKEPIEPSIFDALLSIMDDPSVVRYVKGTAHVAAATPARIVAQISSDSFMDYELVSDFFLTFRSYLSHSNLLSLLLARLEWAINRPEEDGRIIRIRVFAALRHWILNYFIDDFAPNRDLRVQFCDRLNRMYSEVKSESKNSNSDLKILIDLKKCWNGRCSLYWDSHQNLDLNNPDDLVVPGGVDDGHEVDARGSDQGGSRYQSEVILMMHQSPALPVHPIAPSAEGSDPCKSDSAGWQSVEKPASPISPGTLEPTSYPFSHATANRESPESDPARAPYQVVLPSPKISSTYIPGQLTFPSTPPCWRTPAHSHKRSGSFSDSVRDGRVSLPLSSFDSQGQPLSQMPQYTENIIRGNVYGPPDPFLVSFGPPSPSLEAPPLASEKVDPQNPPDAPKSPGPTVKNWIGTLRRALNHRPSGQHCLPRGTTANEIRGKTSALPRNVSFFPDGYGRRKAGMAFQSNTRIDLLCEDAYLSYQEFVEKSERSSRCIGQSISPSALENGTSISNKILAHSGHLKVPRRDSIPSQLTTGSKSIVIVDDTRTAAPLMTGGLEVSLVDTEYNLLHDLSLPIREGYNPSVPPVPSARAFKPTALDQLSGSFPYSNIELRRCTSHESVMTAHRPIPDHKHSSRSINSKTRSCKPSGPMLRRRRGGDLRKMQNTLEISEIQPFISDRTESPSITGSMLQMVEPIEFNKRNEENLRVGARLQRRSLDGFHCLRRSFEATIAEFAGIPDDEDGGIESTLLKLEGRWPKRPPIHGQKGRTNRDPENGNHEPLGAMPVQPNIGVTQPNSSAGSEDSYCSIPLLERGLADESMKSPGLDDSSSNNSRFCEQKQVMSPDTELSLSIEIVEKTQSMEQYPRQLGATTHYDAENVVLVDDEFETEDYSSELSSEISIDAIDGVEESNGHGAALSPIMSFATLGVPTHPLADPPSPPMTLGRLVPMPADLRPIGIQKAPPTPNFSPTRVVPAVDSGEPKQMCSDSSNIQNLETQPQNPPEQLTSPCHTPFILAYDSELLSHQFAIIEQAALGEIDWKDLIDMRWSHSSQTTLNWVTYLADQDRKGIDLVVARFNLMVKWAVSEIVMTMNRALRANTIIKLIHVAVHSRRLRNYATMLQITIALCSVDCTRLVKTWELVPEGEKQLLKEMEFLIQPTRNFHNLRLEMETSNLQEGCIPFVGLYVQDLTYNAQKPAQIASTREGEPLVNFERYRTAAAIVKNLLRLTDASKKYRFEPVHGIIERCLWVAALTDDKIITLSKALE</sequence>
<comment type="caution">
    <text evidence="1">The sequence shown here is derived from an EMBL/GenBank/DDBJ whole genome shotgun (WGS) entry which is preliminary data.</text>
</comment>
<accession>A0ACB8UUF8</accession>
<protein>
    <submittedName>
        <fullName evidence="1">Guanine nucleotide exchange factor lte1</fullName>
    </submittedName>
</protein>
<dbReference type="EMBL" id="JALBCA010000060">
    <property type="protein sequence ID" value="KAI2385317.1"/>
    <property type="molecule type" value="Genomic_DNA"/>
</dbReference>